<protein>
    <submittedName>
        <fullName evidence="3">Uncharacterized protein</fullName>
    </submittedName>
</protein>
<organism evidence="3 4">
    <name type="scientific">Dichomitus squalens</name>
    <dbReference type="NCBI Taxonomy" id="114155"/>
    <lineage>
        <taxon>Eukaryota</taxon>
        <taxon>Fungi</taxon>
        <taxon>Dikarya</taxon>
        <taxon>Basidiomycota</taxon>
        <taxon>Agaricomycotina</taxon>
        <taxon>Agaricomycetes</taxon>
        <taxon>Polyporales</taxon>
        <taxon>Polyporaceae</taxon>
        <taxon>Dichomitus</taxon>
    </lineage>
</organism>
<gene>
    <name evidence="3" type="ORF">BD310DRAFT_873352</name>
</gene>
<dbReference type="PANTHER" id="PTHR15555">
    <property type="entry name" value="ZINC FINGER HIT DOMAIN CONTAINING PROTEIN 2 PROTEIN FON -RELATED"/>
    <property type="match status" value="1"/>
</dbReference>
<sequence>MAEEQLQEPIIASSSRESESVSSTPCVICRRQFARYTCPRCNIPYCSLVCFRSEKHGDCSESFYRKEVELDVKSAPSASAEEKRRMMELLKRFEEDSLDNSPLLDDTDNEDEDGADDLQRRLQSIDLDTASYDELWNALTPSEREKFLRAVDNPNSEFAQQLLASEELEKVQVEPWWEPQPPSNEISAPSDAAVPNRNRGARPSIVQIPESLVKQVSNNAASGPLLLYNICALCIAYAYTVRYFAVSPLSAISRTDPDYAEVRESISRLAPFLVDRRSTTVHLSLSAVVTDLWSRFPASHVDSRSFSLLLKDTATILRPATVTVVASQAGTTRDLEEHPSANVLRVLSDLSSLFTLSQSDIGEPSASPAAQQRKAKPNRVVHKLTFYAAYILCTPAPTLRVLADEATMHAKMLENEARHARQNRYGGEVKRVRSERGNAPRIEEL</sequence>
<dbReference type="InterPro" id="IPR039646">
    <property type="entry name" value="ZNHIT2"/>
</dbReference>
<evidence type="ECO:0000256" key="1">
    <source>
        <dbReference type="PROSITE-ProRule" id="PRU00453"/>
    </source>
</evidence>
<evidence type="ECO:0000256" key="2">
    <source>
        <dbReference type="SAM" id="MobiDB-lite"/>
    </source>
</evidence>
<dbReference type="AlphaFoldDB" id="A0A4Q9NSM5"/>
<dbReference type="STRING" id="114155.A0A4Q9NSM5"/>
<dbReference type="GO" id="GO:0008270">
    <property type="term" value="F:zinc ion binding"/>
    <property type="evidence" value="ECO:0007669"/>
    <property type="project" value="UniProtKB-UniRule"/>
</dbReference>
<dbReference type="PROSITE" id="PS51083">
    <property type="entry name" value="ZF_HIT"/>
    <property type="match status" value="1"/>
</dbReference>
<keyword evidence="1" id="KW-0479">Metal-binding</keyword>
<evidence type="ECO:0000313" key="4">
    <source>
        <dbReference type="Proteomes" id="UP000292082"/>
    </source>
</evidence>
<reference evidence="3 4" key="1">
    <citation type="submission" date="2019-01" db="EMBL/GenBank/DDBJ databases">
        <title>Draft genome sequences of three monokaryotic isolates of the white-rot basidiomycete fungus Dichomitus squalens.</title>
        <authorList>
            <consortium name="DOE Joint Genome Institute"/>
            <person name="Lopez S.C."/>
            <person name="Andreopoulos B."/>
            <person name="Pangilinan J."/>
            <person name="Lipzen A."/>
            <person name="Riley R."/>
            <person name="Ahrendt S."/>
            <person name="Ng V."/>
            <person name="Barry K."/>
            <person name="Daum C."/>
            <person name="Grigoriev I.V."/>
            <person name="Hilden K.S."/>
            <person name="Makela M.R."/>
            <person name="de Vries R.P."/>
        </authorList>
    </citation>
    <scope>NUCLEOTIDE SEQUENCE [LARGE SCALE GENOMIC DNA]</scope>
    <source>
        <strain evidence="3 4">CBS 464.89</strain>
    </source>
</reference>
<keyword evidence="4" id="KW-1185">Reference proteome</keyword>
<feature type="compositionally biased region" description="Basic and acidic residues" evidence="2">
    <location>
        <begin position="427"/>
        <end position="445"/>
    </location>
</feature>
<feature type="region of interest" description="Disordered" evidence="2">
    <location>
        <begin position="424"/>
        <end position="445"/>
    </location>
</feature>
<proteinExistence type="predicted"/>
<dbReference type="PANTHER" id="PTHR15555:SF0">
    <property type="entry name" value="ZINC FINGER HIT DOMAIN-CONTAINING PROTEIN 2"/>
    <property type="match status" value="1"/>
</dbReference>
<evidence type="ECO:0000313" key="3">
    <source>
        <dbReference type="EMBL" id="TBU61387.1"/>
    </source>
</evidence>
<dbReference type="InterPro" id="IPR007529">
    <property type="entry name" value="Znf_HIT"/>
</dbReference>
<dbReference type="CDD" id="cd23024">
    <property type="entry name" value="zf-HIT_ZNHIT2-3"/>
    <property type="match status" value="1"/>
</dbReference>
<dbReference type="Gene3D" id="3.30.60.190">
    <property type="match status" value="1"/>
</dbReference>
<dbReference type="EMBL" id="ML145098">
    <property type="protein sequence ID" value="TBU61387.1"/>
    <property type="molecule type" value="Genomic_DNA"/>
</dbReference>
<name>A0A4Q9NSM5_9APHY</name>
<dbReference type="SUPFAM" id="SSF144232">
    <property type="entry name" value="HIT/MYND zinc finger-like"/>
    <property type="match status" value="1"/>
</dbReference>
<dbReference type="Proteomes" id="UP000292082">
    <property type="component" value="Unassembled WGS sequence"/>
</dbReference>
<feature type="region of interest" description="Disordered" evidence="2">
    <location>
        <begin position="178"/>
        <end position="199"/>
    </location>
</feature>
<accession>A0A4Q9NSM5</accession>
<keyword evidence="1" id="KW-0862">Zinc</keyword>
<keyword evidence="1" id="KW-0863">Zinc-finger</keyword>
<dbReference type="Pfam" id="PF04438">
    <property type="entry name" value="zf-HIT"/>
    <property type="match status" value="1"/>
</dbReference>